<evidence type="ECO:0000313" key="1">
    <source>
        <dbReference type="EMBL" id="GFY04351.1"/>
    </source>
</evidence>
<evidence type="ECO:0000313" key="2">
    <source>
        <dbReference type="Proteomes" id="UP000887159"/>
    </source>
</evidence>
<reference evidence="1" key="1">
    <citation type="submission" date="2020-08" db="EMBL/GenBank/DDBJ databases">
        <title>Multicomponent nature underlies the extraordinary mechanical properties of spider dragline silk.</title>
        <authorList>
            <person name="Kono N."/>
            <person name="Nakamura H."/>
            <person name="Mori M."/>
            <person name="Yoshida Y."/>
            <person name="Ohtoshi R."/>
            <person name="Malay A.D."/>
            <person name="Moran D.A.P."/>
            <person name="Tomita M."/>
            <person name="Numata K."/>
            <person name="Arakawa K."/>
        </authorList>
    </citation>
    <scope>NUCLEOTIDE SEQUENCE</scope>
</reference>
<accession>A0A8X6S231</accession>
<organism evidence="1 2">
    <name type="scientific">Trichonephila clavipes</name>
    <name type="common">Golden silk orbweaver</name>
    <name type="synonym">Nephila clavipes</name>
    <dbReference type="NCBI Taxonomy" id="2585209"/>
    <lineage>
        <taxon>Eukaryota</taxon>
        <taxon>Metazoa</taxon>
        <taxon>Ecdysozoa</taxon>
        <taxon>Arthropoda</taxon>
        <taxon>Chelicerata</taxon>
        <taxon>Arachnida</taxon>
        <taxon>Araneae</taxon>
        <taxon>Araneomorphae</taxon>
        <taxon>Entelegynae</taxon>
        <taxon>Araneoidea</taxon>
        <taxon>Nephilidae</taxon>
        <taxon>Trichonephila</taxon>
    </lineage>
</organism>
<dbReference type="Proteomes" id="UP000887159">
    <property type="component" value="Unassembled WGS sequence"/>
</dbReference>
<proteinExistence type="predicted"/>
<dbReference type="AlphaFoldDB" id="A0A8X6S231"/>
<protein>
    <submittedName>
        <fullName evidence="1">Uncharacterized protein</fullName>
    </submittedName>
</protein>
<keyword evidence="2" id="KW-1185">Reference proteome</keyword>
<gene>
    <name evidence="1" type="ORF">TNCV_4414391</name>
</gene>
<comment type="caution">
    <text evidence="1">The sequence shown here is derived from an EMBL/GenBank/DDBJ whole genome shotgun (WGS) entry which is preliminary data.</text>
</comment>
<sequence>MSFGPELMATLFQPNPRSEVDRILHELFHTTGIRLAPKLERIEGFCCTLIANAICWRITKFIAPKGLDARLSLGVAFRGYEAIRRVERHVKSVEVPNVPADVVEGLERGGLV</sequence>
<name>A0A8X6S231_TRICX</name>
<dbReference type="EMBL" id="BMAU01021244">
    <property type="protein sequence ID" value="GFY04351.1"/>
    <property type="molecule type" value="Genomic_DNA"/>
</dbReference>